<feature type="domain" description="DUF985" evidence="1">
    <location>
        <begin position="8"/>
        <end position="109"/>
    </location>
</feature>
<dbReference type="InterPro" id="IPR011051">
    <property type="entry name" value="RmlC_Cupin_sf"/>
</dbReference>
<dbReference type="AlphaFoldDB" id="A0A8J2V6A4"/>
<evidence type="ECO:0000313" key="3">
    <source>
        <dbReference type="Proteomes" id="UP000613582"/>
    </source>
</evidence>
<gene>
    <name evidence="2" type="ORF">GCM10011342_19180</name>
</gene>
<name>A0A8J2V6A4_9PROT</name>
<dbReference type="Proteomes" id="UP000613582">
    <property type="component" value="Unassembled WGS sequence"/>
</dbReference>
<dbReference type="InterPro" id="IPR014710">
    <property type="entry name" value="RmlC-like_jellyroll"/>
</dbReference>
<evidence type="ECO:0000313" key="2">
    <source>
        <dbReference type="EMBL" id="GGD10488.1"/>
    </source>
</evidence>
<accession>A0A8J2V6A4</accession>
<reference evidence="2" key="1">
    <citation type="journal article" date="2014" name="Int. J. Syst. Evol. Microbiol.">
        <title>Complete genome sequence of Corynebacterium casei LMG S-19264T (=DSM 44701T), isolated from a smear-ripened cheese.</title>
        <authorList>
            <consortium name="US DOE Joint Genome Institute (JGI-PGF)"/>
            <person name="Walter F."/>
            <person name="Albersmeier A."/>
            <person name="Kalinowski J."/>
            <person name="Ruckert C."/>
        </authorList>
    </citation>
    <scope>NUCLEOTIDE SEQUENCE</scope>
    <source>
        <strain evidence="2">CGMCC 1.12921</strain>
    </source>
</reference>
<sequence>MRQLTAEDVIAEFRLLPHPFDGWYARIETSVAHPVRYHYLIRSGEYAAWHRTGGRLVVTHIDGAPLTLTLSDGGRATRSHILHESREHSCMVEDTEWRTWESLGHWSLMIVSAERKSHFLRWSLAPDDWHPEPG</sequence>
<protein>
    <recommendedName>
        <fullName evidence="1">DUF985 domain-containing protein</fullName>
    </recommendedName>
</protein>
<dbReference type="Pfam" id="PF06172">
    <property type="entry name" value="Cupin_5"/>
    <property type="match status" value="1"/>
</dbReference>
<comment type="caution">
    <text evidence="2">The sequence shown here is derived from an EMBL/GenBank/DDBJ whole genome shotgun (WGS) entry which is preliminary data.</text>
</comment>
<dbReference type="SUPFAM" id="SSF51182">
    <property type="entry name" value="RmlC-like cupins"/>
    <property type="match status" value="1"/>
</dbReference>
<dbReference type="RefSeq" id="WP_188158633.1">
    <property type="nucleotide sequence ID" value="NZ_BMGH01000001.1"/>
</dbReference>
<keyword evidence="3" id="KW-1185">Reference proteome</keyword>
<dbReference type="Gene3D" id="2.60.120.10">
    <property type="entry name" value="Jelly Rolls"/>
    <property type="match status" value="1"/>
</dbReference>
<organism evidence="2 3">
    <name type="scientific">Aquisalinus flavus</name>
    <dbReference type="NCBI Taxonomy" id="1526572"/>
    <lineage>
        <taxon>Bacteria</taxon>
        <taxon>Pseudomonadati</taxon>
        <taxon>Pseudomonadota</taxon>
        <taxon>Alphaproteobacteria</taxon>
        <taxon>Parvularculales</taxon>
        <taxon>Parvularculaceae</taxon>
        <taxon>Aquisalinus</taxon>
    </lineage>
</organism>
<dbReference type="InterPro" id="IPR009327">
    <property type="entry name" value="Cupin_DUF985"/>
</dbReference>
<reference evidence="2" key="2">
    <citation type="submission" date="2020-09" db="EMBL/GenBank/DDBJ databases">
        <authorList>
            <person name="Sun Q."/>
            <person name="Zhou Y."/>
        </authorList>
    </citation>
    <scope>NUCLEOTIDE SEQUENCE</scope>
    <source>
        <strain evidence="2">CGMCC 1.12921</strain>
    </source>
</reference>
<proteinExistence type="predicted"/>
<evidence type="ECO:0000259" key="1">
    <source>
        <dbReference type="Pfam" id="PF06172"/>
    </source>
</evidence>
<dbReference type="EMBL" id="BMGH01000001">
    <property type="protein sequence ID" value="GGD10488.1"/>
    <property type="molecule type" value="Genomic_DNA"/>
</dbReference>